<dbReference type="Gene3D" id="3.40.50.10330">
    <property type="entry name" value="Probable inorganic polyphosphate/atp-NAD kinase, domain 1"/>
    <property type="match status" value="1"/>
</dbReference>
<dbReference type="InterPro" id="IPR017438">
    <property type="entry name" value="ATP-NAD_kinase_N"/>
</dbReference>
<evidence type="ECO:0000256" key="1">
    <source>
        <dbReference type="ARBA" id="ARBA00010995"/>
    </source>
</evidence>
<evidence type="ECO:0000313" key="7">
    <source>
        <dbReference type="EMBL" id="OZJ02252.1"/>
    </source>
</evidence>
<evidence type="ECO:0000256" key="3">
    <source>
        <dbReference type="ARBA" id="ARBA00022777"/>
    </source>
</evidence>
<evidence type="ECO:0000256" key="4">
    <source>
        <dbReference type="ARBA" id="ARBA00022857"/>
    </source>
</evidence>
<dbReference type="Gene3D" id="2.60.200.30">
    <property type="entry name" value="Probable inorganic polyphosphate/atp-NAD kinase, domain 2"/>
    <property type="match status" value="1"/>
</dbReference>
<accession>A0A261XV78</accession>
<dbReference type="GO" id="GO:0003951">
    <property type="term" value="F:NAD+ kinase activity"/>
    <property type="evidence" value="ECO:0007669"/>
    <property type="project" value="InterPro"/>
</dbReference>
<evidence type="ECO:0000256" key="2">
    <source>
        <dbReference type="ARBA" id="ARBA00022679"/>
    </source>
</evidence>
<comment type="caution">
    <text evidence="7">The sequence shown here is derived from an EMBL/GenBank/DDBJ whole genome shotgun (WGS) entry which is preliminary data.</text>
</comment>
<dbReference type="PANTHER" id="PTHR20275:SF0">
    <property type="entry name" value="NAD KINASE"/>
    <property type="match status" value="1"/>
</dbReference>
<dbReference type="GO" id="GO:0006741">
    <property type="term" value="P:NADP+ biosynthetic process"/>
    <property type="evidence" value="ECO:0007669"/>
    <property type="project" value="InterPro"/>
</dbReference>
<dbReference type="OrthoDB" id="24581at2759"/>
<keyword evidence="8" id="KW-1185">Reference proteome</keyword>
<name>A0A261XV78_9FUNG</name>
<dbReference type="AlphaFoldDB" id="A0A261XV78"/>
<feature type="region of interest" description="Disordered" evidence="6">
    <location>
        <begin position="559"/>
        <end position="632"/>
    </location>
</feature>
<feature type="region of interest" description="Disordered" evidence="6">
    <location>
        <begin position="22"/>
        <end position="48"/>
    </location>
</feature>
<protein>
    <recommendedName>
        <fullName evidence="9">NAD+ kinase</fullName>
    </recommendedName>
</protein>
<keyword evidence="3" id="KW-0418">Kinase</keyword>
<sequence length="632" mass="70637">MSSPLDLVAKEADRLDFEKGPAWLADPSLSSVSTKSGSSQSTGTSTAKSYTSQLVDTAEVVREASRKIRTAKIKWDQPQSVLIITKPGDKALVSKTRDLVLWLMTRPRYGVENGLIVYVDSKLQKSRRFQYTDILEKHSVVETHLKFWTPELCRDNSSLFDFVITLGGDGTVLFASWLFQRTVPPVMSFHLGSLGFLTPFDFAKYQHHIDKVIERGVNITLRMRLTCTIYRCTKSSHSSADGQYRVRLRQVRRSKKSATSYVGDWGPCENLEAAGITPDGDGPEMDPMAQVYAKETQRSHQQSSPNGSRVHDQDSMESLPCYTTYPEETFEVLNEVVIDRGPSSSMSMLELFGDDQHLTTVQADGLAIATPTGSTAYSLSAGGSLTHPEIPAILITPLCAHTLSFRPMLLPDSMDLRVCVPFGSRSTAWASFDGRGRVELRQGDHMKITAGSTPFPTVCAEDQSKDWFKSLSKSLKWNDRIRQKSYAFVEKRAENDYAYSTKTKRDQPHRTNSSSSPRKPGPLNNRQSSTSSLSSSEGLEEVFATMGPTVYRFNDMDLSQSDEESDETISDDEWQQDGDAPNQLMVPHPRRLSSFTGKYLRLPHHHAPPEDSGTDGFEGWKDEEIRPKPSKK</sequence>
<feature type="region of interest" description="Disordered" evidence="6">
    <location>
        <begin position="293"/>
        <end position="315"/>
    </location>
</feature>
<dbReference type="PANTHER" id="PTHR20275">
    <property type="entry name" value="NAD KINASE"/>
    <property type="match status" value="1"/>
</dbReference>
<evidence type="ECO:0000256" key="5">
    <source>
        <dbReference type="ARBA" id="ARBA00023027"/>
    </source>
</evidence>
<keyword evidence="4" id="KW-0521">NADP</keyword>
<feature type="compositionally biased region" description="Low complexity" evidence="6">
    <location>
        <begin position="28"/>
        <end position="48"/>
    </location>
</feature>
<dbReference type="Pfam" id="PF20143">
    <property type="entry name" value="NAD_kinase_C"/>
    <property type="match status" value="1"/>
</dbReference>
<dbReference type="HAMAP" id="MF_00361">
    <property type="entry name" value="NAD_kinase"/>
    <property type="match status" value="1"/>
</dbReference>
<feature type="region of interest" description="Disordered" evidence="6">
    <location>
        <begin position="498"/>
        <end position="538"/>
    </location>
</feature>
<proteinExistence type="inferred from homology"/>
<comment type="similarity">
    <text evidence="1">Belongs to the NAD kinase family.</text>
</comment>
<organism evidence="7 8">
    <name type="scientific">Bifiguratus adelaidae</name>
    <dbReference type="NCBI Taxonomy" id="1938954"/>
    <lineage>
        <taxon>Eukaryota</taxon>
        <taxon>Fungi</taxon>
        <taxon>Fungi incertae sedis</taxon>
        <taxon>Mucoromycota</taxon>
        <taxon>Mucoromycotina</taxon>
        <taxon>Endogonomycetes</taxon>
        <taxon>Endogonales</taxon>
        <taxon>Endogonales incertae sedis</taxon>
        <taxon>Bifiguratus</taxon>
    </lineage>
</organism>
<reference evidence="7 8" key="1">
    <citation type="journal article" date="2017" name="Mycologia">
        <title>Bifiguratus adelaidae, gen. et sp. nov., a new member of Mucoromycotina in endophytic and soil-dwelling habitats.</title>
        <authorList>
            <person name="Torres-Cruz T.J."/>
            <person name="Billingsley Tobias T.L."/>
            <person name="Almatruk M."/>
            <person name="Hesse C."/>
            <person name="Kuske C.R."/>
            <person name="Desiro A."/>
            <person name="Benucci G.M."/>
            <person name="Bonito G."/>
            <person name="Stajich J.E."/>
            <person name="Dunlap C."/>
            <person name="Arnold A.E."/>
            <person name="Porras-Alfaro A."/>
        </authorList>
    </citation>
    <scope>NUCLEOTIDE SEQUENCE [LARGE SCALE GENOMIC DNA]</scope>
    <source>
        <strain evidence="7 8">AZ0501</strain>
    </source>
</reference>
<dbReference type="SUPFAM" id="SSF111331">
    <property type="entry name" value="NAD kinase/diacylglycerol kinase-like"/>
    <property type="match status" value="1"/>
</dbReference>
<dbReference type="InterPro" id="IPR016064">
    <property type="entry name" value="NAD/diacylglycerol_kinase_sf"/>
</dbReference>
<dbReference type="GO" id="GO:0019674">
    <property type="term" value="P:NAD+ metabolic process"/>
    <property type="evidence" value="ECO:0007669"/>
    <property type="project" value="InterPro"/>
</dbReference>
<keyword evidence="2" id="KW-0808">Transferase</keyword>
<dbReference type="InterPro" id="IPR002504">
    <property type="entry name" value="NADK"/>
</dbReference>
<keyword evidence="5" id="KW-0520">NAD</keyword>
<feature type="compositionally biased region" description="Basic and acidic residues" evidence="6">
    <location>
        <begin position="618"/>
        <end position="632"/>
    </location>
</feature>
<dbReference type="EMBL" id="MVBO01000172">
    <property type="protein sequence ID" value="OZJ02252.1"/>
    <property type="molecule type" value="Genomic_DNA"/>
</dbReference>
<evidence type="ECO:0000313" key="8">
    <source>
        <dbReference type="Proteomes" id="UP000242875"/>
    </source>
</evidence>
<dbReference type="Proteomes" id="UP000242875">
    <property type="component" value="Unassembled WGS sequence"/>
</dbReference>
<gene>
    <name evidence="7" type="ORF">BZG36_05034</name>
</gene>
<dbReference type="Pfam" id="PF01513">
    <property type="entry name" value="NAD_kinase"/>
    <property type="match status" value="1"/>
</dbReference>
<feature type="compositionally biased region" description="Acidic residues" evidence="6">
    <location>
        <begin position="560"/>
        <end position="576"/>
    </location>
</feature>
<evidence type="ECO:0008006" key="9">
    <source>
        <dbReference type="Google" id="ProtNLM"/>
    </source>
</evidence>
<dbReference type="InterPro" id="IPR017437">
    <property type="entry name" value="ATP-NAD_kinase_PpnK-typ_C"/>
</dbReference>
<evidence type="ECO:0000256" key="6">
    <source>
        <dbReference type="SAM" id="MobiDB-lite"/>
    </source>
</evidence>